<evidence type="ECO:0000313" key="4">
    <source>
        <dbReference type="Proteomes" id="UP001626593"/>
    </source>
</evidence>
<gene>
    <name evidence="3" type="ORF">U5817_15555</name>
</gene>
<dbReference type="EC" id="4.3.2.7" evidence="1"/>
<proteinExistence type="predicted"/>
<dbReference type="PANTHER" id="PTHR12192:SF2">
    <property type="entry name" value="GLUTATHIONE-SPECIFIC GAMMA-GLUTAMYLCYCLOTRANSFERASE 2"/>
    <property type="match status" value="1"/>
</dbReference>
<dbReference type="RefSeq" id="WP_407277960.1">
    <property type="nucleotide sequence ID" value="NZ_CP141259.1"/>
</dbReference>
<dbReference type="CDD" id="cd06661">
    <property type="entry name" value="GGCT_like"/>
    <property type="match status" value="1"/>
</dbReference>
<protein>
    <recommendedName>
        <fullName evidence="1">glutathione-specific gamma-glutamylcyclotransferase</fullName>
        <ecNumber evidence="1">4.3.2.7</ecNumber>
    </recommendedName>
</protein>
<keyword evidence="4" id="KW-1185">Reference proteome</keyword>
<accession>A0ABZ1AFH0</accession>
<dbReference type="InterPro" id="IPR006840">
    <property type="entry name" value="ChaC"/>
</dbReference>
<organism evidence="3 4">
    <name type="scientific">Aromatoleum evansii</name>
    <name type="common">Azoarcus evansii</name>
    <dbReference type="NCBI Taxonomy" id="59406"/>
    <lineage>
        <taxon>Bacteria</taxon>
        <taxon>Pseudomonadati</taxon>
        <taxon>Pseudomonadota</taxon>
        <taxon>Betaproteobacteria</taxon>
        <taxon>Rhodocyclales</taxon>
        <taxon>Rhodocyclaceae</taxon>
        <taxon>Aromatoleum</taxon>
    </lineage>
</organism>
<evidence type="ECO:0000256" key="1">
    <source>
        <dbReference type="ARBA" id="ARBA00012344"/>
    </source>
</evidence>
<dbReference type="EMBL" id="CP141259">
    <property type="protein sequence ID" value="WRL44620.1"/>
    <property type="molecule type" value="Genomic_DNA"/>
</dbReference>
<dbReference type="Gene3D" id="3.10.490.10">
    <property type="entry name" value="Gamma-glutamyl cyclotransferase-like"/>
    <property type="match status" value="1"/>
</dbReference>
<name>A0ABZ1AFH0_AROEV</name>
<evidence type="ECO:0000313" key="3">
    <source>
        <dbReference type="EMBL" id="WRL44620.1"/>
    </source>
</evidence>
<sequence>MTILTREKLVDGSFRNGLDMPSDLTWSDAELDRSLATTLQARPGGAMWIFAYGSLMWNPLIAFDEQRIATLDGWHRSFCVRSISYRGTPERPGRVLALEPGGQVRGMALRLNEDQAATELRLLWAREMCSGVYRPLWAPLLLDDGRTVTAIVFVVNPTQPLYEPDATVASVARIVADAAGVVGSNADYVHALDTALADRGLRDPYIEAIVDEIGRDKDGAAQPGA</sequence>
<dbReference type="Proteomes" id="UP001626593">
    <property type="component" value="Chromosome"/>
</dbReference>
<dbReference type="InterPro" id="IPR013024">
    <property type="entry name" value="GGCT-like"/>
</dbReference>
<keyword evidence="2" id="KW-0456">Lyase</keyword>
<dbReference type="Pfam" id="PF04752">
    <property type="entry name" value="ChaC"/>
    <property type="match status" value="1"/>
</dbReference>
<evidence type="ECO:0000256" key="2">
    <source>
        <dbReference type="ARBA" id="ARBA00023239"/>
    </source>
</evidence>
<dbReference type="InterPro" id="IPR036568">
    <property type="entry name" value="GGCT-like_sf"/>
</dbReference>
<dbReference type="PANTHER" id="PTHR12192">
    <property type="entry name" value="CATION TRANSPORT PROTEIN CHAC-RELATED"/>
    <property type="match status" value="1"/>
</dbReference>
<dbReference type="SUPFAM" id="SSF110857">
    <property type="entry name" value="Gamma-glutamyl cyclotransferase-like"/>
    <property type="match status" value="1"/>
</dbReference>
<reference evidence="3 4" key="1">
    <citation type="submission" date="2023-12" db="EMBL/GenBank/DDBJ databases">
        <title>A. evansii MAY27, complete genome.</title>
        <authorList>
            <person name="Wang Y."/>
        </authorList>
    </citation>
    <scope>NUCLEOTIDE SEQUENCE [LARGE SCALE GENOMIC DNA]</scope>
    <source>
        <strain evidence="3 4">MAY27</strain>
    </source>
</reference>